<evidence type="ECO:0000256" key="9">
    <source>
        <dbReference type="ARBA" id="ARBA00029446"/>
    </source>
</evidence>
<evidence type="ECO:0000256" key="2">
    <source>
        <dbReference type="ARBA" id="ARBA00022475"/>
    </source>
</evidence>
<accession>A0AA88PIR1</accession>
<dbReference type="InterPro" id="IPR046354">
    <property type="entry name" value="SPACA4/Bouncer"/>
</dbReference>
<evidence type="ECO:0000313" key="12">
    <source>
        <dbReference type="EMBL" id="KAK2887342.1"/>
    </source>
</evidence>
<dbReference type="InterPro" id="IPR016054">
    <property type="entry name" value="LY6_UPA_recep-like"/>
</dbReference>
<dbReference type="AlphaFoldDB" id="A0AA88PIR1"/>
<keyword evidence="8" id="KW-0449">Lipoprotein</keyword>
<keyword evidence="5" id="KW-0472">Membrane</keyword>
<keyword evidence="13" id="KW-1185">Reference proteome</keyword>
<organism evidence="12 13">
    <name type="scientific">Cirrhinus molitorella</name>
    <name type="common">mud carp</name>
    <dbReference type="NCBI Taxonomy" id="172907"/>
    <lineage>
        <taxon>Eukaryota</taxon>
        <taxon>Metazoa</taxon>
        <taxon>Chordata</taxon>
        <taxon>Craniata</taxon>
        <taxon>Vertebrata</taxon>
        <taxon>Euteleostomi</taxon>
        <taxon>Actinopterygii</taxon>
        <taxon>Neopterygii</taxon>
        <taxon>Teleostei</taxon>
        <taxon>Ostariophysi</taxon>
        <taxon>Cypriniformes</taxon>
        <taxon>Cyprinidae</taxon>
        <taxon>Labeoninae</taxon>
        <taxon>Labeonini</taxon>
        <taxon>Cirrhinus</taxon>
    </lineage>
</organism>
<evidence type="ECO:0000256" key="3">
    <source>
        <dbReference type="ARBA" id="ARBA00022622"/>
    </source>
</evidence>
<evidence type="ECO:0000256" key="10">
    <source>
        <dbReference type="SAM" id="SignalP"/>
    </source>
</evidence>
<comment type="caution">
    <text evidence="12">The sequence shown here is derived from an EMBL/GenBank/DDBJ whole genome shotgun (WGS) entry which is preliminary data.</text>
</comment>
<dbReference type="PANTHER" id="PTHR47613:SF1">
    <property type="entry name" value="SPERM ACROSOME MEMBRANE-ASSOCIATED PROTEIN 4"/>
    <property type="match status" value="1"/>
</dbReference>
<dbReference type="GO" id="GO:0035036">
    <property type="term" value="P:sperm-egg recognition"/>
    <property type="evidence" value="ECO:0007669"/>
    <property type="project" value="TreeGrafter"/>
</dbReference>
<reference evidence="12" key="1">
    <citation type="submission" date="2023-08" db="EMBL/GenBank/DDBJ databases">
        <title>Chromosome-level Genome Assembly of mud carp (Cirrhinus molitorella).</title>
        <authorList>
            <person name="Liu H."/>
        </authorList>
    </citation>
    <scope>NUCLEOTIDE SEQUENCE</scope>
    <source>
        <strain evidence="12">Prfri</strain>
        <tissue evidence="12">Muscle</tissue>
    </source>
</reference>
<name>A0AA88PIR1_9TELE</name>
<proteinExistence type="inferred from homology"/>
<feature type="signal peptide" evidence="10">
    <location>
        <begin position="1"/>
        <end position="20"/>
    </location>
</feature>
<evidence type="ECO:0000256" key="6">
    <source>
        <dbReference type="ARBA" id="ARBA00023157"/>
    </source>
</evidence>
<dbReference type="Gene3D" id="2.10.60.10">
    <property type="entry name" value="CD59"/>
    <property type="match status" value="1"/>
</dbReference>
<gene>
    <name evidence="12" type="ORF">Q8A67_015570</name>
</gene>
<keyword evidence="7" id="KW-0325">Glycoprotein</keyword>
<dbReference type="PANTHER" id="PTHR47613">
    <property type="entry name" value="SPERM ACROSOME MEMBRANE-ASSOCIATED PROTEIN 4"/>
    <property type="match status" value="1"/>
</dbReference>
<feature type="chain" id="PRO_5041743142" description="UPAR/Ly6 domain-containing protein" evidence="10">
    <location>
        <begin position="21"/>
        <end position="240"/>
    </location>
</feature>
<dbReference type="Proteomes" id="UP001187343">
    <property type="component" value="Unassembled WGS sequence"/>
</dbReference>
<keyword evidence="2" id="KW-1003">Cell membrane</keyword>
<evidence type="ECO:0000259" key="11">
    <source>
        <dbReference type="SMART" id="SM00134"/>
    </source>
</evidence>
<keyword evidence="3" id="KW-0336">GPI-anchor</keyword>
<evidence type="ECO:0000256" key="5">
    <source>
        <dbReference type="ARBA" id="ARBA00023136"/>
    </source>
</evidence>
<evidence type="ECO:0000256" key="1">
    <source>
        <dbReference type="ARBA" id="ARBA00004609"/>
    </source>
</evidence>
<dbReference type="GO" id="GO:0098552">
    <property type="term" value="C:side of membrane"/>
    <property type="evidence" value="ECO:0007669"/>
    <property type="project" value="UniProtKB-KW"/>
</dbReference>
<evidence type="ECO:0000256" key="7">
    <source>
        <dbReference type="ARBA" id="ARBA00023180"/>
    </source>
</evidence>
<dbReference type="Pfam" id="PF00021">
    <property type="entry name" value="UPAR_LY6"/>
    <property type="match status" value="2"/>
</dbReference>
<evidence type="ECO:0000313" key="13">
    <source>
        <dbReference type="Proteomes" id="UP001187343"/>
    </source>
</evidence>
<dbReference type="InterPro" id="IPR045860">
    <property type="entry name" value="Snake_toxin-like_sf"/>
</dbReference>
<feature type="domain" description="UPAR/Ly6" evidence="11">
    <location>
        <begin position="21"/>
        <end position="116"/>
    </location>
</feature>
<dbReference type="GO" id="GO:0005886">
    <property type="term" value="C:plasma membrane"/>
    <property type="evidence" value="ECO:0007669"/>
    <property type="project" value="UniProtKB-SubCell"/>
</dbReference>
<sequence>MNKIFHGFFAVALYFAVGQALQCYDCKLGIGSLCITTKTTCGANEHCFSGVGKAVGLLDIKMKGCLEVTKCNRTEQVNFPSNSSTQFYQMTKTCCSTDLCNSAPEFSSGGHIVKMMIRIVLGVIAAIGFFTLSEALTCNSCKVGILGKCLMSSQVSCAASEPNCYTAKAEFNVTGFLSLSSSGCTSDCNNTAGTIMGAGYTVTKTCCAADLCNGASAVQLSMAGALSAALLASVWSSYML</sequence>
<keyword evidence="4 10" id="KW-0732">Signal</keyword>
<protein>
    <recommendedName>
        <fullName evidence="11">UPAR/Ly6 domain-containing protein</fullName>
    </recommendedName>
</protein>
<evidence type="ECO:0000256" key="4">
    <source>
        <dbReference type="ARBA" id="ARBA00022729"/>
    </source>
</evidence>
<feature type="domain" description="UPAR/Ly6" evidence="11">
    <location>
        <begin position="136"/>
        <end position="221"/>
    </location>
</feature>
<keyword evidence="6" id="KW-1015">Disulfide bond</keyword>
<evidence type="ECO:0000256" key="8">
    <source>
        <dbReference type="ARBA" id="ARBA00023288"/>
    </source>
</evidence>
<comment type="similarity">
    <text evidence="9">Belongs to the SPACA4/bouncer family.</text>
</comment>
<comment type="subcellular location">
    <subcellularLocation>
        <location evidence="1">Cell membrane</location>
        <topology evidence="1">Lipid-anchor</topology>
        <topology evidence="1">GPI-anchor</topology>
    </subcellularLocation>
</comment>
<dbReference type="EMBL" id="JAUYZG010000015">
    <property type="protein sequence ID" value="KAK2887342.1"/>
    <property type="molecule type" value="Genomic_DNA"/>
</dbReference>
<dbReference type="SUPFAM" id="SSF57302">
    <property type="entry name" value="Snake toxin-like"/>
    <property type="match status" value="2"/>
</dbReference>
<dbReference type="SMART" id="SM00134">
    <property type="entry name" value="LU"/>
    <property type="match status" value="2"/>
</dbReference>